<name>A0A9N9F296_9GLOM</name>
<protein>
    <submittedName>
        <fullName evidence="1">5713_t:CDS:1</fullName>
    </submittedName>
</protein>
<organism evidence="1 2">
    <name type="scientific">Paraglomus brasilianum</name>
    <dbReference type="NCBI Taxonomy" id="144538"/>
    <lineage>
        <taxon>Eukaryota</taxon>
        <taxon>Fungi</taxon>
        <taxon>Fungi incertae sedis</taxon>
        <taxon>Mucoromycota</taxon>
        <taxon>Glomeromycotina</taxon>
        <taxon>Glomeromycetes</taxon>
        <taxon>Paraglomerales</taxon>
        <taxon>Paraglomeraceae</taxon>
        <taxon>Paraglomus</taxon>
    </lineage>
</organism>
<keyword evidence="2" id="KW-1185">Reference proteome</keyword>
<accession>A0A9N9F296</accession>
<dbReference type="OrthoDB" id="10545965at2759"/>
<gene>
    <name evidence="1" type="ORF">PBRASI_LOCUS2839</name>
</gene>
<dbReference type="Proteomes" id="UP000789739">
    <property type="component" value="Unassembled WGS sequence"/>
</dbReference>
<dbReference type="EMBL" id="CAJVPI010000234">
    <property type="protein sequence ID" value="CAG8505581.1"/>
    <property type="molecule type" value="Genomic_DNA"/>
</dbReference>
<evidence type="ECO:0000313" key="2">
    <source>
        <dbReference type="Proteomes" id="UP000789739"/>
    </source>
</evidence>
<reference evidence="1" key="1">
    <citation type="submission" date="2021-06" db="EMBL/GenBank/DDBJ databases">
        <authorList>
            <person name="Kallberg Y."/>
            <person name="Tangrot J."/>
            <person name="Rosling A."/>
        </authorList>
    </citation>
    <scope>NUCLEOTIDE SEQUENCE</scope>
    <source>
        <strain evidence="1">BR232B</strain>
    </source>
</reference>
<evidence type="ECO:0000313" key="1">
    <source>
        <dbReference type="EMBL" id="CAG8505581.1"/>
    </source>
</evidence>
<sequence length="94" mass="10902">MSVNAKKLLANQIKEDLQKDLEKVKKEGWSSGKRDLIAPSELEKEDYDQIVSLIEEIRTTGEKVSEQKEQEENARIDQKLSSNPKMFFYEGIQE</sequence>
<proteinExistence type="predicted"/>
<comment type="caution">
    <text evidence="1">The sequence shown here is derived from an EMBL/GenBank/DDBJ whole genome shotgun (WGS) entry which is preliminary data.</text>
</comment>
<dbReference type="AlphaFoldDB" id="A0A9N9F296"/>